<dbReference type="Proteomes" id="UP000676565">
    <property type="component" value="Unassembled WGS sequence"/>
</dbReference>
<keyword evidence="1" id="KW-0732">Signal</keyword>
<dbReference type="EMBL" id="JAGKQQ010000001">
    <property type="protein sequence ID" value="MBP3957881.1"/>
    <property type="molecule type" value="Genomic_DNA"/>
</dbReference>
<reference evidence="2 3" key="1">
    <citation type="submission" date="2021-04" db="EMBL/GenBank/DDBJ databases">
        <authorList>
            <person name="Ivanova A."/>
        </authorList>
    </citation>
    <scope>NUCLEOTIDE SEQUENCE [LARGE SCALE GENOMIC DNA]</scope>
    <source>
        <strain evidence="2 3">G18</strain>
    </source>
</reference>
<gene>
    <name evidence="2" type="ORF">J8F10_21720</name>
</gene>
<dbReference type="InterPro" id="IPR013517">
    <property type="entry name" value="FG-GAP"/>
</dbReference>
<name>A0ABS5BW10_9BACT</name>
<evidence type="ECO:0000313" key="2">
    <source>
        <dbReference type="EMBL" id="MBP3957881.1"/>
    </source>
</evidence>
<dbReference type="PANTHER" id="PTHR44103:SF1">
    <property type="entry name" value="PROPROTEIN CONVERTASE P"/>
    <property type="match status" value="1"/>
</dbReference>
<organism evidence="2 3">
    <name type="scientific">Gemmata palustris</name>
    <dbReference type="NCBI Taxonomy" id="2822762"/>
    <lineage>
        <taxon>Bacteria</taxon>
        <taxon>Pseudomonadati</taxon>
        <taxon>Planctomycetota</taxon>
        <taxon>Planctomycetia</taxon>
        <taxon>Gemmatales</taxon>
        <taxon>Gemmataceae</taxon>
        <taxon>Gemmata</taxon>
    </lineage>
</organism>
<keyword evidence="3" id="KW-1185">Reference proteome</keyword>
<protein>
    <submittedName>
        <fullName evidence="2">VCBS repeat-containing protein</fullName>
    </submittedName>
</protein>
<evidence type="ECO:0000313" key="3">
    <source>
        <dbReference type="Proteomes" id="UP000676565"/>
    </source>
</evidence>
<dbReference type="RefSeq" id="WP_210657359.1">
    <property type="nucleotide sequence ID" value="NZ_JAGKQQ010000001.1"/>
</dbReference>
<accession>A0ABS5BW10</accession>
<dbReference type="Pfam" id="PF13517">
    <property type="entry name" value="FG-GAP_3"/>
    <property type="match status" value="1"/>
</dbReference>
<dbReference type="InterPro" id="IPR028994">
    <property type="entry name" value="Integrin_alpha_N"/>
</dbReference>
<sequence>MDLVSGSNCCDPWTVHLFLRKADGTFAARQEITFIRSDMTPKERDWVMRGHSQPHLLDWDRDGRTDLVLADPQSWKLLVGVGPLKGRSEVTVKPFDLPEVADRKPYDFQFADWDGDGVFDVLFAGGYLSADKTRWLCDLYWCRNASREGQPRFEKPVRLLTAPAQSDGWEYEGFAVADRGRAGHQDLVVSVSKDWKRKPEKGWTNKSQLVHFRRK</sequence>
<dbReference type="PANTHER" id="PTHR44103">
    <property type="entry name" value="PROPROTEIN CONVERTASE P"/>
    <property type="match status" value="1"/>
</dbReference>
<comment type="caution">
    <text evidence="2">The sequence shown here is derived from an EMBL/GenBank/DDBJ whole genome shotgun (WGS) entry which is preliminary data.</text>
</comment>
<dbReference type="SUPFAM" id="SSF69318">
    <property type="entry name" value="Integrin alpha N-terminal domain"/>
    <property type="match status" value="1"/>
</dbReference>
<proteinExistence type="predicted"/>
<evidence type="ECO:0000256" key="1">
    <source>
        <dbReference type="ARBA" id="ARBA00022729"/>
    </source>
</evidence>